<sequence length="50" mass="6001">MFKRKDSMPTTKAKNNKTDEKHIKRNELTKKETMTFLSREYMSRVHVPST</sequence>
<feature type="region of interest" description="Disordered" evidence="1">
    <location>
        <begin position="1"/>
        <end position="31"/>
    </location>
</feature>
<name>A0A0B7AWD1_9EUPU</name>
<evidence type="ECO:0000256" key="1">
    <source>
        <dbReference type="SAM" id="MobiDB-lite"/>
    </source>
</evidence>
<dbReference type="EMBL" id="HACG01037486">
    <property type="protein sequence ID" value="CEK84351.1"/>
    <property type="molecule type" value="Transcribed_RNA"/>
</dbReference>
<evidence type="ECO:0000313" key="2">
    <source>
        <dbReference type="EMBL" id="CEK84351.1"/>
    </source>
</evidence>
<proteinExistence type="predicted"/>
<reference evidence="2" key="1">
    <citation type="submission" date="2014-12" db="EMBL/GenBank/DDBJ databases">
        <title>Insight into the proteome of Arion vulgaris.</title>
        <authorList>
            <person name="Aradska J."/>
            <person name="Bulat T."/>
            <person name="Smidak R."/>
            <person name="Sarate P."/>
            <person name="Gangsoo J."/>
            <person name="Sialana F."/>
            <person name="Bilban M."/>
            <person name="Lubec G."/>
        </authorList>
    </citation>
    <scope>NUCLEOTIDE SEQUENCE</scope>
    <source>
        <tissue evidence="2">Skin</tissue>
    </source>
</reference>
<feature type="compositionally biased region" description="Basic and acidic residues" evidence="1">
    <location>
        <begin position="16"/>
        <end position="31"/>
    </location>
</feature>
<gene>
    <name evidence="2" type="primary">ORF142243</name>
</gene>
<dbReference type="AlphaFoldDB" id="A0A0B7AWD1"/>
<protein>
    <submittedName>
        <fullName evidence="2">Uncharacterized protein</fullName>
    </submittedName>
</protein>
<organism evidence="2">
    <name type="scientific">Arion vulgaris</name>
    <dbReference type="NCBI Taxonomy" id="1028688"/>
    <lineage>
        <taxon>Eukaryota</taxon>
        <taxon>Metazoa</taxon>
        <taxon>Spiralia</taxon>
        <taxon>Lophotrochozoa</taxon>
        <taxon>Mollusca</taxon>
        <taxon>Gastropoda</taxon>
        <taxon>Heterobranchia</taxon>
        <taxon>Euthyneura</taxon>
        <taxon>Panpulmonata</taxon>
        <taxon>Eupulmonata</taxon>
        <taxon>Stylommatophora</taxon>
        <taxon>Helicina</taxon>
        <taxon>Arionoidea</taxon>
        <taxon>Arionidae</taxon>
        <taxon>Arion</taxon>
    </lineage>
</organism>
<accession>A0A0B7AWD1</accession>